<evidence type="ECO:0000313" key="6">
    <source>
        <dbReference type="Proteomes" id="UP000434475"/>
    </source>
</evidence>
<dbReference type="InterPro" id="IPR017871">
    <property type="entry name" value="ABC_transporter-like_CS"/>
</dbReference>
<feature type="domain" description="ABC transporter" evidence="4">
    <location>
        <begin position="322"/>
        <end position="512"/>
    </location>
</feature>
<dbReference type="PANTHER" id="PTHR19211">
    <property type="entry name" value="ATP-BINDING TRANSPORT PROTEIN-RELATED"/>
    <property type="match status" value="1"/>
</dbReference>
<organism evidence="5 6">
    <name type="scientific">Flavonifractor plautii</name>
    <name type="common">Fusobacterium plautii</name>
    <dbReference type="NCBI Taxonomy" id="292800"/>
    <lineage>
        <taxon>Bacteria</taxon>
        <taxon>Bacillati</taxon>
        <taxon>Bacillota</taxon>
        <taxon>Clostridia</taxon>
        <taxon>Eubacteriales</taxon>
        <taxon>Oscillospiraceae</taxon>
        <taxon>Flavonifractor</taxon>
    </lineage>
</organism>
<dbReference type="InterPro" id="IPR003593">
    <property type="entry name" value="AAA+_ATPase"/>
</dbReference>
<name>A0A6I2RAN7_FLAPL</name>
<evidence type="ECO:0000256" key="2">
    <source>
        <dbReference type="ARBA" id="ARBA00022741"/>
    </source>
</evidence>
<dbReference type="SMART" id="SM00382">
    <property type="entry name" value="AAA"/>
    <property type="match status" value="2"/>
</dbReference>
<accession>A0A6I2RAN7</accession>
<dbReference type="InterPro" id="IPR050611">
    <property type="entry name" value="ABCF"/>
</dbReference>
<dbReference type="Pfam" id="PF12848">
    <property type="entry name" value="ABC_tran_Xtn"/>
    <property type="match status" value="1"/>
</dbReference>
<dbReference type="InterPro" id="IPR027417">
    <property type="entry name" value="P-loop_NTPase"/>
</dbReference>
<dbReference type="PANTHER" id="PTHR19211:SF65">
    <property type="entry name" value="ABC TRANSPORTER DOMAIN-CONTAINING PROTEIN"/>
    <property type="match status" value="1"/>
</dbReference>
<dbReference type="GO" id="GO:0005524">
    <property type="term" value="F:ATP binding"/>
    <property type="evidence" value="ECO:0007669"/>
    <property type="project" value="UniProtKB-KW"/>
</dbReference>
<sequence length="517" mass="56141">MTSNTMSLLEITGLTHAFGGQPLFQNAAFALHRGEHVGVVGRNGAGKSTLLKLCTGQLVPDGGRIVWQGGIRVGCLDQYAALNPEHTMGEVLHGAFRALYALERAMTELYDRAAAGDGAALAAAARRQEELEARGFYEVDTRVEKAAAGLGLAELGLDRPVGELSGGQRAKLLLARLLLEEPDVLLLDEPTNFLDQEQAAWLADTLTGLERAFLAVSHDAAFLNRAVTAVCAVEGRRLTKYPGNYAAYQAKKECLEGEHLRQYTAQQREIARTETYIRKNRAGRNAKMARGRQKRLDRLERLAAPEGRSAPPVFEFQPLPAGRTGDLEVVGLSVGYRSPVLEGLDLSVHAGQKVVLTGFNGVGKSTLLNTLAGRLPPLAGRFRFSEQAALGYFPQALAWTDGTRTPEELVTGAFPALDRQEARRALARCGVRQEHALQAVATLSGGEQARVKLCLLTLRPCNFLLLDEPTNHLDRAAKEALARALDRFPGTVLLVSHEADFYRAWAQRVVEIGGKGR</sequence>
<dbReference type="Gene3D" id="3.40.50.300">
    <property type="entry name" value="P-loop containing nucleotide triphosphate hydrolases"/>
    <property type="match status" value="2"/>
</dbReference>
<dbReference type="FunFam" id="3.40.50.300:FF:000011">
    <property type="entry name" value="Putative ABC transporter ATP-binding component"/>
    <property type="match status" value="1"/>
</dbReference>
<evidence type="ECO:0000313" key="5">
    <source>
        <dbReference type="EMBL" id="MSB22613.1"/>
    </source>
</evidence>
<dbReference type="EMBL" id="WKPR01000046">
    <property type="protein sequence ID" value="MSB22613.1"/>
    <property type="molecule type" value="Genomic_DNA"/>
</dbReference>
<gene>
    <name evidence="5" type="ORF">GKE97_24440</name>
</gene>
<protein>
    <submittedName>
        <fullName evidence="5">ATP-binding cassette domain-containing protein</fullName>
    </submittedName>
</protein>
<dbReference type="SUPFAM" id="SSF52540">
    <property type="entry name" value="P-loop containing nucleoside triphosphate hydrolases"/>
    <property type="match status" value="2"/>
</dbReference>
<reference evidence="5 6" key="1">
    <citation type="journal article" date="2019" name="Nat. Med.">
        <title>A library of human gut bacterial isolates paired with longitudinal multiomics data enables mechanistic microbiome research.</title>
        <authorList>
            <person name="Poyet M."/>
            <person name="Groussin M."/>
            <person name="Gibbons S.M."/>
            <person name="Avila-Pacheco J."/>
            <person name="Jiang X."/>
            <person name="Kearney S.M."/>
            <person name="Perrotta A.R."/>
            <person name="Berdy B."/>
            <person name="Zhao S."/>
            <person name="Lieberman T.D."/>
            <person name="Swanson P.K."/>
            <person name="Smith M."/>
            <person name="Roesemann S."/>
            <person name="Alexander J.E."/>
            <person name="Rich S.A."/>
            <person name="Livny J."/>
            <person name="Vlamakis H."/>
            <person name="Clish C."/>
            <person name="Bullock K."/>
            <person name="Deik A."/>
            <person name="Scott J."/>
            <person name="Pierce K.A."/>
            <person name="Xavier R.J."/>
            <person name="Alm E.J."/>
        </authorList>
    </citation>
    <scope>NUCLEOTIDE SEQUENCE [LARGE SCALE GENOMIC DNA]</scope>
    <source>
        <strain evidence="5 6">BIOML-A2</strain>
    </source>
</reference>
<dbReference type="CDD" id="cd03221">
    <property type="entry name" value="ABCF_EF-3"/>
    <property type="match status" value="2"/>
</dbReference>
<keyword evidence="2" id="KW-0547">Nucleotide-binding</keyword>
<keyword evidence="1" id="KW-0677">Repeat</keyword>
<dbReference type="Pfam" id="PF00005">
    <property type="entry name" value="ABC_tran"/>
    <property type="match status" value="2"/>
</dbReference>
<dbReference type="InterPro" id="IPR032781">
    <property type="entry name" value="ABC_tran_Xtn"/>
</dbReference>
<dbReference type="PROSITE" id="PS50893">
    <property type="entry name" value="ABC_TRANSPORTER_2"/>
    <property type="match status" value="2"/>
</dbReference>
<dbReference type="AlphaFoldDB" id="A0A6I2RAN7"/>
<proteinExistence type="predicted"/>
<dbReference type="InterPro" id="IPR003439">
    <property type="entry name" value="ABC_transporter-like_ATP-bd"/>
</dbReference>
<evidence type="ECO:0000256" key="1">
    <source>
        <dbReference type="ARBA" id="ARBA00022737"/>
    </source>
</evidence>
<evidence type="ECO:0000259" key="4">
    <source>
        <dbReference type="PROSITE" id="PS50893"/>
    </source>
</evidence>
<feature type="domain" description="ABC transporter" evidence="4">
    <location>
        <begin position="9"/>
        <end position="260"/>
    </location>
</feature>
<dbReference type="PROSITE" id="PS00211">
    <property type="entry name" value="ABC_TRANSPORTER_1"/>
    <property type="match status" value="2"/>
</dbReference>
<comment type="caution">
    <text evidence="5">The sequence shown here is derived from an EMBL/GenBank/DDBJ whole genome shotgun (WGS) entry which is preliminary data.</text>
</comment>
<evidence type="ECO:0000256" key="3">
    <source>
        <dbReference type="ARBA" id="ARBA00022840"/>
    </source>
</evidence>
<dbReference type="Proteomes" id="UP000434475">
    <property type="component" value="Unassembled WGS sequence"/>
</dbReference>
<keyword evidence="3 5" id="KW-0067">ATP-binding</keyword>
<dbReference type="GO" id="GO:0016887">
    <property type="term" value="F:ATP hydrolysis activity"/>
    <property type="evidence" value="ECO:0007669"/>
    <property type="project" value="InterPro"/>
</dbReference>